<dbReference type="Proteomes" id="UP000018888">
    <property type="component" value="Unassembled WGS sequence"/>
</dbReference>
<evidence type="ECO:0000313" key="1">
    <source>
        <dbReference type="EMBL" id="POG58612.1"/>
    </source>
</evidence>
<reference evidence="1 2" key="2">
    <citation type="journal article" date="2018" name="New Phytol.">
        <title>High intraspecific genome diversity in the model arbuscular mycorrhizal symbiont Rhizophagus irregularis.</title>
        <authorList>
            <person name="Chen E.C.H."/>
            <person name="Morin E."/>
            <person name="Beaudet D."/>
            <person name="Noel J."/>
            <person name="Yildirir G."/>
            <person name="Ndikumana S."/>
            <person name="Charron P."/>
            <person name="St-Onge C."/>
            <person name="Giorgi J."/>
            <person name="Kruger M."/>
            <person name="Marton T."/>
            <person name="Ropars J."/>
            <person name="Grigoriev I.V."/>
            <person name="Hainaut M."/>
            <person name="Henrissat B."/>
            <person name="Roux C."/>
            <person name="Martin F."/>
            <person name="Corradi N."/>
        </authorList>
    </citation>
    <scope>NUCLEOTIDE SEQUENCE [LARGE SCALE GENOMIC DNA]</scope>
    <source>
        <strain evidence="1 2">DAOM 197198</strain>
    </source>
</reference>
<dbReference type="AlphaFoldDB" id="A0A2P4NZQ6"/>
<evidence type="ECO:0000313" key="2">
    <source>
        <dbReference type="Proteomes" id="UP000018888"/>
    </source>
</evidence>
<sequence length="523" mass="62174">MLHDTNCITISSYKFIQLTIVIHIFSSTCKMSCSKIFSGDLPELTYEVIKYFKTDFSTLHSCILVNRLWCRLAIPLLWENPFSISTGNYNFIEIYLDNLNSDSKTKLSEYKINDYLSPSNTLFNYSKFIKYLNTVELIFSVDKWSFKTLKFGISHSNFIRMSLFKIFIENEIELHNLDIEIFSYYSYLDILELILQNTNFIQNIKNLNLYINNHNEDMVIKDHMIQIVNLQQNLKKILLDNSNFSLYQSLLLSGNSNCSNTLNTIIFYYIDFKYITNLDKIFDQLNVLESIHLAYCSSLNSIFTQHSIRPFKLKSLFLKWGQQYDESLELLLQKSGDYLENFCRYGYDFLSKRYLFDIIEYCKNIKFLDLHEIDNQIIYPILNLVENVKQNLNYLSINISIDNIKCSSIMLQNLGQILPSKLEYLNLCIPIKANDFEVFLKNVQDTFIKKLVIKNLQNQDILPYIKKYFMKRQKIKYLSIMTYEWTDLFNLEDEVKEFKLHDIKVRRHHDLFIDTYSQLTKNI</sequence>
<dbReference type="VEuPathDB" id="FungiDB:RhiirFUN_006226"/>
<evidence type="ECO:0008006" key="3">
    <source>
        <dbReference type="Google" id="ProtNLM"/>
    </source>
</evidence>
<dbReference type="InterPro" id="IPR032675">
    <property type="entry name" value="LRR_dom_sf"/>
</dbReference>
<name>A0A2P4NZQ6_RHIID</name>
<dbReference type="Gene3D" id="3.80.10.10">
    <property type="entry name" value="Ribonuclease Inhibitor"/>
    <property type="match status" value="1"/>
</dbReference>
<gene>
    <name evidence="1" type="ORF">GLOIN_2v1885720</name>
</gene>
<organism evidence="1 2">
    <name type="scientific">Rhizophagus irregularis (strain DAOM 181602 / DAOM 197198 / MUCL 43194)</name>
    <name type="common">Arbuscular mycorrhizal fungus</name>
    <name type="synonym">Glomus intraradices</name>
    <dbReference type="NCBI Taxonomy" id="747089"/>
    <lineage>
        <taxon>Eukaryota</taxon>
        <taxon>Fungi</taxon>
        <taxon>Fungi incertae sedis</taxon>
        <taxon>Mucoromycota</taxon>
        <taxon>Glomeromycotina</taxon>
        <taxon>Glomeromycetes</taxon>
        <taxon>Glomerales</taxon>
        <taxon>Glomeraceae</taxon>
        <taxon>Rhizophagus</taxon>
    </lineage>
</organism>
<dbReference type="EMBL" id="AUPC02000514">
    <property type="protein sequence ID" value="POG58612.1"/>
    <property type="molecule type" value="Genomic_DNA"/>
</dbReference>
<accession>A0A2P4NZQ6</accession>
<protein>
    <recommendedName>
        <fullName evidence="3">F-box domain-containing protein</fullName>
    </recommendedName>
</protein>
<reference evidence="1 2" key="1">
    <citation type="journal article" date="2013" name="Proc. Natl. Acad. Sci. U.S.A.">
        <title>Genome of an arbuscular mycorrhizal fungus provides insight into the oldest plant symbiosis.</title>
        <authorList>
            <person name="Tisserant E."/>
            <person name="Malbreil M."/>
            <person name="Kuo A."/>
            <person name="Kohler A."/>
            <person name="Symeonidi A."/>
            <person name="Balestrini R."/>
            <person name="Charron P."/>
            <person name="Duensing N."/>
            <person name="Frei Dit Frey N."/>
            <person name="Gianinazzi-Pearson V."/>
            <person name="Gilbert L.B."/>
            <person name="Handa Y."/>
            <person name="Herr J.R."/>
            <person name="Hijri M."/>
            <person name="Koul R."/>
            <person name="Kawaguchi M."/>
            <person name="Krajinski F."/>
            <person name="Lammers P.J."/>
            <person name="Masclaux F.G."/>
            <person name="Murat C."/>
            <person name="Morin E."/>
            <person name="Ndikumana S."/>
            <person name="Pagni M."/>
            <person name="Petitpierre D."/>
            <person name="Requena N."/>
            <person name="Rosikiewicz P."/>
            <person name="Riley R."/>
            <person name="Saito K."/>
            <person name="San Clemente H."/>
            <person name="Shapiro H."/>
            <person name="van Tuinen D."/>
            <person name="Becard G."/>
            <person name="Bonfante P."/>
            <person name="Paszkowski U."/>
            <person name="Shachar-Hill Y.Y."/>
            <person name="Tuskan G.A."/>
            <person name="Young P.W."/>
            <person name="Sanders I.R."/>
            <person name="Henrissat B."/>
            <person name="Rensing S.A."/>
            <person name="Grigoriev I.V."/>
            <person name="Corradi N."/>
            <person name="Roux C."/>
            <person name="Martin F."/>
        </authorList>
    </citation>
    <scope>NUCLEOTIDE SEQUENCE [LARGE SCALE GENOMIC DNA]</scope>
    <source>
        <strain evidence="1 2">DAOM 197198</strain>
    </source>
</reference>
<keyword evidence="2" id="KW-1185">Reference proteome</keyword>
<proteinExistence type="predicted"/>
<comment type="caution">
    <text evidence="1">The sequence shown here is derived from an EMBL/GenBank/DDBJ whole genome shotgun (WGS) entry which is preliminary data.</text>
</comment>